<organism evidence="2 3">
    <name type="scientific">Musa balbisiana</name>
    <name type="common">Banana</name>
    <dbReference type="NCBI Taxonomy" id="52838"/>
    <lineage>
        <taxon>Eukaryota</taxon>
        <taxon>Viridiplantae</taxon>
        <taxon>Streptophyta</taxon>
        <taxon>Embryophyta</taxon>
        <taxon>Tracheophyta</taxon>
        <taxon>Spermatophyta</taxon>
        <taxon>Magnoliopsida</taxon>
        <taxon>Liliopsida</taxon>
        <taxon>Zingiberales</taxon>
        <taxon>Musaceae</taxon>
        <taxon>Musa</taxon>
    </lineage>
</organism>
<reference evidence="2 3" key="1">
    <citation type="journal article" date="2019" name="Nat. Plants">
        <title>Genome sequencing of Musa balbisiana reveals subgenome evolution and function divergence in polyploid bananas.</title>
        <authorList>
            <person name="Yao X."/>
        </authorList>
    </citation>
    <scope>NUCLEOTIDE SEQUENCE [LARGE SCALE GENOMIC DNA]</scope>
    <source>
        <strain evidence="3">cv. DH-PKW</strain>
        <tissue evidence="2">Leaves</tissue>
    </source>
</reference>
<gene>
    <name evidence="2" type="ORF">C4D60_Mb02t00900</name>
</gene>
<feature type="compositionally biased region" description="Low complexity" evidence="1">
    <location>
        <begin position="407"/>
        <end position="421"/>
    </location>
</feature>
<protein>
    <submittedName>
        <fullName evidence="2">Uncharacterized protein</fullName>
    </submittedName>
</protein>
<evidence type="ECO:0000313" key="2">
    <source>
        <dbReference type="EMBL" id="THU43827.1"/>
    </source>
</evidence>
<accession>A0A4S8I7B5</accession>
<dbReference type="EMBL" id="PYDT01000011">
    <property type="protein sequence ID" value="THU43827.1"/>
    <property type="molecule type" value="Genomic_DNA"/>
</dbReference>
<name>A0A4S8I7B5_MUSBA</name>
<keyword evidence="3" id="KW-1185">Reference proteome</keyword>
<comment type="caution">
    <text evidence="2">The sequence shown here is derived from an EMBL/GenBank/DDBJ whole genome shotgun (WGS) entry which is preliminary data.</text>
</comment>
<dbReference type="Proteomes" id="UP000317650">
    <property type="component" value="Chromosome 2"/>
</dbReference>
<feature type="region of interest" description="Disordered" evidence="1">
    <location>
        <begin position="398"/>
        <end position="429"/>
    </location>
</feature>
<dbReference type="AlphaFoldDB" id="A0A4S8I7B5"/>
<evidence type="ECO:0000256" key="1">
    <source>
        <dbReference type="SAM" id="MobiDB-lite"/>
    </source>
</evidence>
<sequence>MTLSPQRICSWVPPPFLGDRRYGRACTCHPPLQAVWPQASLAIATDPCGLVACRCRLPLRSPMAASSARGLPTPPAEAYCMLKRGGWMEERDKQNMRKKHDGGWIEQAKRGGWMEERDKQNMRKKHDGGWIEQAVAPPGLSLRVRLGDSTAPVKRWYRPSSVSELCQALKVKVQLVFCTPSRKFKILTIPNILALGKFFKFGFAKKRDGYKVCAKSRFNRVYKLGFVKKRGNHKVCAKSRFDSLCKVDVQSVFCTPSQKFEILIIPNILALGKLNKPGFTKKNVMVVAPPLTGGGTASIGKPKRIQIWSPNLNHIGAYINLTLSYMKGHQNIYSEIRCHRLSVVTLTVYWAVPPPRSTVPPPRSRVLGGATAWLSGAGRCHRLPLAVPPPILFQLTKPTPSPPTPLPHTSKPFSTSPFSSSRNPRKPFSSSNLKINLNFSRDHYKGKLFVYGFTKKHGSHKVCAKSRFNRFFYTLSQKFKILTIPNILVLGKLYKPSFAKKHDYHKACANSRFCQFF</sequence>
<proteinExistence type="predicted"/>
<evidence type="ECO:0000313" key="3">
    <source>
        <dbReference type="Proteomes" id="UP000317650"/>
    </source>
</evidence>